<keyword evidence="3" id="KW-1185">Reference proteome</keyword>
<gene>
    <name evidence="2" type="ORF">GP486_007915</name>
</gene>
<dbReference type="Gene3D" id="2.120.10.30">
    <property type="entry name" value="TolB, C-terminal domain"/>
    <property type="match status" value="1"/>
</dbReference>
<evidence type="ECO:0000313" key="2">
    <source>
        <dbReference type="EMBL" id="KAH0548541.1"/>
    </source>
</evidence>
<comment type="caution">
    <text evidence="2">The sequence shown here is derived from an EMBL/GenBank/DDBJ whole genome shotgun (WGS) entry which is preliminary data.</text>
</comment>
<dbReference type="Proteomes" id="UP000750711">
    <property type="component" value="Unassembled WGS sequence"/>
</dbReference>
<name>A0A9P8L6L8_9PEZI</name>
<evidence type="ECO:0000256" key="1">
    <source>
        <dbReference type="SAM" id="MobiDB-lite"/>
    </source>
</evidence>
<proteinExistence type="predicted"/>
<feature type="region of interest" description="Disordered" evidence="1">
    <location>
        <begin position="1"/>
        <end position="29"/>
    </location>
</feature>
<sequence length="291" mass="31023">MASAQLPHFRFDPSRHLHPPLEGGAADPTQAATSLQSGTFQYVSSDFLQKASSVLSNVSASAIDPGTGQAYFVCRVDPSQSKAPNLVVLDASGNILSQTQDPGMIAGHSIKLIDVGKGPQPWVADKGSSTIRIYNSSGQLQTKIGPDIQGSNANAKGGIGIPEKGPSVVLGKITDIAFDANVSQFYITDGDVGGPFNRVVVLNTAYLCVAVWDASSPTSDSIKIKVPHAVAVDPWSRVWVVGSQDSSVQVMDRAGNFLNETDAVWYLDINGSGDERNCNGLRDWQYLKFWI</sequence>
<dbReference type="SUPFAM" id="SSF63829">
    <property type="entry name" value="Calcium-dependent phosphotriesterase"/>
    <property type="match status" value="1"/>
</dbReference>
<protein>
    <submittedName>
        <fullName evidence="2">Uncharacterized protein</fullName>
    </submittedName>
</protein>
<reference evidence="2" key="1">
    <citation type="submission" date="2021-03" db="EMBL/GenBank/DDBJ databases">
        <title>Comparative genomics and phylogenomic investigation of the class Geoglossomycetes provide insights into ecological specialization and systematics.</title>
        <authorList>
            <person name="Melie T."/>
            <person name="Pirro S."/>
            <person name="Miller A.N."/>
            <person name="Quandt A."/>
        </authorList>
    </citation>
    <scope>NUCLEOTIDE SEQUENCE</scope>
    <source>
        <strain evidence="2">CAQ_001_2017</strain>
    </source>
</reference>
<dbReference type="InterPro" id="IPR011042">
    <property type="entry name" value="6-blade_b-propeller_TolB-like"/>
</dbReference>
<evidence type="ECO:0000313" key="3">
    <source>
        <dbReference type="Proteomes" id="UP000750711"/>
    </source>
</evidence>
<organism evidence="2 3">
    <name type="scientific">Trichoglossum hirsutum</name>
    <dbReference type="NCBI Taxonomy" id="265104"/>
    <lineage>
        <taxon>Eukaryota</taxon>
        <taxon>Fungi</taxon>
        <taxon>Dikarya</taxon>
        <taxon>Ascomycota</taxon>
        <taxon>Pezizomycotina</taxon>
        <taxon>Geoglossomycetes</taxon>
        <taxon>Geoglossales</taxon>
        <taxon>Geoglossaceae</taxon>
        <taxon>Trichoglossum</taxon>
    </lineage>
</organism>
<dbReference type="EMBL" id="JAGHQM010002557">
    <property type="protein sequence ID" value="KAH0548541.1"/>
    <property type="molecule type" value="Genomic_DNA"/>
</dbReference>
<dbReference type="AlphaFoldDB" id="A0A9P8L6L8"/>
<accession>A0A9P8L6L8</accession>